<dbReference type="GO" id="GO:0003723">
    <property type="term" value="F:RNA binding"/>
    <property type="evidence" value="ECO:0007669"/>
    <property type="project" value="UniProtKB-KW"/>
</dbReference>
<feature type="compositionally biased region" description="Gly residues" evidence="6">
    <location>
        <begin position="587"/>
        <end position="596"/>
    </location>
</feature>
<dbReference type="Proteomes" id="UP000779809">
    <property type="component" value="Unassembled WGS sequence"/>
</dbReference>
<dbReference type="PANTHER" id="PTHR47683:SF2">
    <property type="entry name" value="RNA-BINDING S4 DOMAIN-CONTAINING PROTEIN"/>
    <property type="match status" value="1"/>
</dbReference>
<feature type="domain" description="RNA-binding S4" evidence="7">
    <location>
        <begin position="4"/>
        <end position="59"/>
    </location>
</feature>
<dbReference type="Pfam" id="PF00849">
    <property type="entry name" value="PseudoU_synth_2"/>
    <property type="match status" value="1"/>
</dbReference>
<dbReference type="InterPro" id="IPR006145">
    <property type="entry name" value="PsdUridine_synth_RsuA/RluA"/>
</dbReference>
<dbReference type="PANTHER" id="PTHR47683">
    <property type="entry name" value="PSEUDOURIDINE SYNTHASE FAMILY PROTEIN-RELATED"/>
    <property type="match status" value="1"/>
</dbReference>
<dbReference type="InterPro" id="IPR050343">
    <property type="entry name" value="RsuA_PseudoU_synthase"/>
</dbReference>
<dbReference type="NCBIfam" id="TIGR00093">
    <property type="entry name" value="pseudouridine synthase"/>
    <property type="match status" value="1"/>
</dbReference>
<feature type="compositionally biased region" description="Low complexity" evidence="6">
    <location>
        <begin position="253"/>
        <end position="278"/>
    </location>
</feature>
<dbReference type="InterPro" id="IPR042092">
    <property type="entry name" value="PsdUridine_s_RsuA/RluB/E/F_cat"/>
</dbReference>
<dbReference type="InterPro" id="IPR020103">
    <property type="entry name" value="PsdUridine_synth_cat_dom_sf"/>
</dbReference>
<dbReference type="InterPro" id="IPR000748">
    <property type="entry name" value="PsdUridine_synth_RsuA/RluB/E/F"/>
</dbReference>
<dbReference type="FunFam" id="3.10.290.10:FF:000003">
    <property type="entry name" value="Pseudouridine synthase"/>
    <property type="match status" value="1"/>
</dbReference>
<dbReference type="Pfam" id="PF01479">
    <property type="entry name" value="S4"/>
    <property type="match status" value="1"/>
</dbReference>
<dbReference type="InterPro" id="IPR002942">
    <property type="entry name" value="S4_RNA-bd"/>
</dbReference>
<protein>
    <recommendedName>
        <fullName evidence="5">Pseudouridine synthase</fullName>
        <ecNumber evidence="5">5.4.99.-</ecNumber>
    </recommendedName>
</protein>
<evidence type="ECO:0000256" key="6">
    <source>
        <dbReference type="SAM" id="MobiDB-lite"/>
    </source>
</evidence>
<dbReference type="CDD" id="cd00165">
    <property type="entry name" value="S4"/>
    <property type="match status" value="1"/>
</dbReference>
<feature type="compositionally biased region" description="Low complexity" evidence="6">
    <location>
        <begin position="547"/>
        <end position="560"/>
    </location>
</feature>
<dbReference type="GO" id="GO:0120159">
    <property type="term" value="F:rRNA pseudouridine synthase activity"/>
    <property type="evidence" value="ECO:0007669"/>
    <property type="project" value="UniProtKB-ARBA"/>
</dbReference>
<dbReference type="PROSITE" id="PS01149">
    <property type="entry name" value="PSI_RSU"/>
    <property type="match status" value="1"/>
</dbReference>
<dbReference type="FunFam" id="3.30.70.1560:FF:000001">
    <property type="entry name" value="Pseudouridine synthase"/>
    <property type="match status" value="1"/>
</dbReference>
<name>A0A932AAH6_9BACT</name>
<dbReference type="GO" id="GO:0005829">
    <property type="term" value="C:cytosol"/>
    <property type="evidence" value="ECO:0007669"/>
    <property type="project" value="UniProtKB-ARBA"/>
</dbReference>
<evidence type="ECO:0000313" key="9">
    <source>
        <dbReference type="Proteomes" id="UP000779809"/>
    </source>
</evidence>
<evidence type="ECO:0000259" key="7">
    <source>
        <dbReference type="SMART" id="SM00363"/>
    </source>
</evidence>
<feature type="compositionally biased region" description="Basic and acidic residues" evidence="6">
    <location>
        <begin position="514"/>
        <end position="526"/>
    </location>
</feature>
<dbReference type="Gene3D" id="3.30.70.1560">
    <property type="entry name" value="Alpha-L RNA-binding motif"/>
    <property type="match status" value="1"/>
</dbReference>
<accession>A0A932AAH6</accession>
<reference evidence="8" key="1">
    <citation type="submission" date="2020-07" db="EMBL/GenBank/DDBJ databases">
        <title>Huge and variable diversity of episymbiotic CPR bacteria and DPANN archaea in groundwater ecosystems.</title>
        <authorList>
            <person name="He C.Y."/>
            <person name="Keren R."/>
            <person name="Whittaker M."/>
            <person name="Farag I.F."/>
            <person name="Doudna J."/>
            <person name="Cate J.H.D."/>
            <person name="Banfield J.F."/>
        </authorList>
    </citation>
    <scope>NUCLEOTIDE SEQUENCE</scope>
    <source>
        <strain evidence="8">NC_groundwater_580_Pr5_B-0.1um_64_19</strain>
    </source>
</reference>
<feature type="compositionally biased region" description="Basic and acidic residues" evidence="6">
    <location>
        <begin position="343"/>
        <end position="376"/>
    </location>
</feature>
<dbReference type="InterPro" id="IPR036986">
    <property type="entry name" value="S4_RNA-bd_sf"/>
</dbReference>
<keyword evidence="3 5" id="KW-0413">Isomerase</keyword>
<dbReference type="EC" id="5.4.99.-" evidence="5"/>
<keyword evidence="2 4" id="KW-0694">RNA-binding</keyword>
<feature type="compositionally biased region" description="Gly residues" evidence="6">
    <location>
        <begin position="491"/>
        <end position="501"/>
    </location>
</feature>
<dbReference type="CDD" id="cd02870">
    <property type="entry name" value="PseudoU_synth_RsuA_like"/>
    <property type="match status" value="1"/>
</dbReference>
<comment type="caution">
    <text evidence="8">The sequence shown here is derived from an EMBL/GenBank/DDBJ whole genome shotgun (WGS) entry which is preliminary data.</text>
</comment>
<dbReference type="SUPFAM" id="SSF55120">
    <property type="entry name" value="Pseudouridine synthase"/>
    <property type="match status" value="1"/>
</dbReference>
<dbReference type="AlphaFoldDB" id="A0A932AAH6"/>
<evidence type="ECO:0000256" key="3">
    <source>
        <dbReference type="ARBA" id="ARBA00023235"/>
    </source>
</evidence>
<organism evidence="8 9">
    <name type="scientific">Candidatus Korobacter versatilis</name>
    <dbReference type="NCBI Taxonomy" id="658062"/>
    <lineage>
        <taxon>Bacteria</taxon>
        <taxon>Pseudomonadati</taxon>
        <taxon>Acidobacteriota</taxon>
        <taxon>Terriglobia</taxon>
        <taxon>Terriglobales</taxon>
        <taxon>Candidatus Korobacteraceae</taxon>
        <taxon>Candidatus Korobacter</taxon>
    </lineage>
</organism>
<gene>
    <name evidence="8" type="ORF">HYX28_11280</name>
</gene>
<dbReference type="Gene3D" id="3.10.290.10">
    <property type="entry name" value="RNA-binding S4 domain"/>
    <property type="match status" value="1"/>
</dbReference>
<feature type="compositionally biased region" description="Basic residues" evidence="6">
    <location>
        <begin position="388"/>
        <end position="402"/>
    </location>
</feature>
<comment type="similarity">
    <text evidence="1 5">Belongs to the pseudouridine synthase RsuA family.</text>
</comment>
<proteinExistence type="inferred from homology"/>
<dbReference type="Gene3D" id="3.30.70.580">
    <property type="entry name" value="Pseudouridine synthase I, catalytic domain, N-terminal subdomain"/>
    <property type="match status" value="1"/>
</dbReference>
<evidence type="ECO:0000256" key="4">
    <source>
        <dbReference type="PROSITE-ProRule" id="PRU00182"/>
    </source>
</evidence>
<dbReference type="PROSITE" id="PS50889">
    <property type="entry name" value="S4"/>
    <property type="match status" value="1"/>
</dbReference>
<feature type="region of interest" description="Disordered" evidence="6">
    <location>
        <begin position="251"/>
        <end position="609"/>
    </location>
</feature>
<dbReference type="InterPro" id="IPR018496">
    <property type="entry name" value="PsdUridine_synth_RsuA/RluB_CS"/>
</dbReference>
<dbReference type="InterPro" id="IPR020094">
    <property type="entry name" value="TruA/RsuA/RluB/E/F_N"/>
</dbReference>
<dbReference type="EMBL" id="JACPNR010000014">
    <property type="protein sequence ID" value="MBI2679353.1"/>
    <property type="molecule type" value="Genomic_DNA"/>
</dbReference>
<evidence type="ECO:0000256" key="1">
    <source>
        <dbReference type="ARBA" id="ARBA00008348"/>
    </source>
</evidence>
<evidence type="ECO:0000256" key="5">
    <source>
        <dbReference type="RuleBase" id="RU003887"/>
    </source>
</evidence>
<dbReference type="SUPFAM" id="SSF55174">
    <property type="entry name" value="Alpha-L RNA-binding motif"/>
    <property type="match status" value="1"/>
</dbReference>
<evidence type="ECO:0000256" key="2">
    <source>
        <dbReference type="ARBA" id="ARBA00022884"/>
    </source>
</evidence>
<dbReference type="GO" id="GO:0000455">
    <property type="term" value="P:enzyme-directed rRNA pseudouridine synthesis"/>
    <property type="evidence" value="ECO:0007669"/>
    <property type="project" value="UniProtKB-ARBA"/>
</dbReference>
<sequence length="609" mass="65443">MASERLQKIIAAAGIASRRKAEELIVQGRVSVNGTIVSTLGAKADPENDHIKVDGQALRMPERFVYLMLHKPKGYVSTVSDPEGRPTVMELVRSKARIFPVGRLDWNTEGLLLLTNDGDLTAKLTHASTHVPKTYLVKVAGQPTGEQIQKLRDGVMIGGEGDPVPGKLHRVKTAPARIREVREGDNPWYEVMLIEGRNRQIRRMFEAIDHHVEKIKRIRYGPLELDVPPGTTRELRPFEVEKLKSYVSEPATAARESAGPGASSGAGAPLPRAAGLPPQKRFGRSQNLRFRAGDREVRGGFSKARSGSDRSGEARGERGPRGDRPFSPRGARPSRPFGAGKPFRTEGGRPQRLEGSIRADYVEKEGRPGGVKRFDADGAVAPFEPRPSSKRPFGKPGGKRFGKPFEREDRGAAGPTKRFSRPPRREFAGGGAGSDRPPRREFGGPKRFGAKPFGGPRREGGGGRPFGGPRGEGGPKRFGKPFGGPRREGSGGRPFGGPRGEGGPKRFGKPFGGPRREGGGPRREGAAGRSFGAPRHEGGKSFGTKRPFGAGKKAFGGPKEFGAKKSFGGQKKFGAKKPFGARSPGGPKRGFGGGFSRGTKGRRPEGDKG</sequence>
<feature type="compositionally biased region" description="Basic and acidic residues" evidence="6">
    <location>
        <begin position="306"/>
        <end position="326"/>
    </location>
</feature>
<feature type="compositionally biased region" description="Gly residues" evidence="6">
    <location>
        <begin position="462"/>
        <end position="472"/>
    </location>
</feature>
<evidence type="ECO:0000313" key="8">
    <source>
        <dbReference type="EMBL" id="MBI2679353.1"/>
    </source>
</evidence>
<dbReference type="SMART" id="SM00363">
    <property type="entry name" value="S4"/>
    <property type="match status" value="1"/>
</dbReference>